<comment type="caution">
    <text evidence="1">The sequence shown here is derived from an EMBL/GenBank/DDBJ whole genome shotgun (WGS) entry which is preliminary data.</text>
</comment>
<accession>A0ABS9UVA4</accession>
<evidence type="ECO:0000313" key="2">
    <source>
        <dbReference type="Proteomes" id="UP001165489"/>
    </source>
</evidence>
<organism evidence="1 2">
    <name type="scientific">Belliella filtrata</name>
    <dbReference type="NCBI Taxonomy" id="2923435"/>
    <lineage>
        <taxon>Bacteria</taxon>
        <taxon>Pseudomonadati</taxon>
        <taxon>Bacteroidota</taxon>
        <taxon>Cytophagia</taxon>
        <taxon>Cytophagales</taxon>
        <taxon>Cyclobacteriaceae</taxon>
        <taxon>Belliella</taxon>
    </lineage>
</organism>
<proteinExistence type="predicted"/>
<name>A0ABS9UVA4_9BACT</name>
<dbReference type="EMBL" id="JAKZGP010000002">
    <property type="protein sequence ID" value="MCH7408066.1"/>
    <property type="molecule type" value="Genomic_DNA"/>
</dbReference>
<evidence type="ECO:0000313" key="1">
    <source>
        <dbReference type="EMBL" id="MCH7408066.1"/>
    </source>
</evidence>
<dbReference type="RefSeq" id="WP_241346015.1">
    <property type="nucleotide sequence ID" value="NZ_JAKZGP010000002.1"/>
</dbReference>
<protein>
    <submittedName>
        <fullName evidence="1">Uncharacterized protein</fullName>
    </submittedName>
</protein>
<keyword evidence="2" id="KW-1185">Reference proteome</keyword>
<reference evidence="1" key="1">
    <citation type="submission" date="2022-03" db="EMBL/GenBank/DDBJ databases">
        <title>De novo assembled genomes of Belliella spp. (Cyclobacteriaceae) strains.</title>
        <authorList>
            <person name="Szabo A."/>
            <person name="Korponai K."/>
            <person name="Felfoldi T."/>
        </authorList>
    </citation>
    <scope>NUCLEOTIDE SEQUENCE</scope>
    <source>
        <strain evidence="1">DSM 111904</strain>
    </source>
</reference>
<dbReference type="Proteomes" id="UP001165489">
    <property type="component" value="Unassembled WGS sequence"/>
</dbReference>
<sequence>MIRFIEPDEMVSGYVDIAFNKSTGKLSIIDFDNYQEGLPTNEVTTKDYFPERRGNQSWNSFSWLYHYRTVEVKGEDKTPTKKE</sequence>
<gene>
    <name evidence="1" type="ORF">MM239_01555</name>
</gene>